<dbReference type="EMBL" id="JAQQFM010000009">
    <property type="protein sequence ID" value="MFL9926701.1"/>
    <property type="molecule type" value="Genomic_DNA"/>
</dbReference>
<feature type="transmembrane region" description="Helical" evidence="1">
    <location>
        <begin position="205"/>
        <end position="226"/>
    </location>
</feature>
<feature type="transmembrane region" description="Helical" evidence="1">
    <location>
        <begin position="30"/>
        <end position="53"/>
    </location>
</feature>
<feature type="transmembrane region" description="Helical" evidence="1">
    <location>
        <begin position="84"/>
        <end position="108"/>
    </location>
</feature>
<reference evidence="2 3" key="1">
    <citation type="journal article" date="2024" name="Chem. Sci.">
        <title>Discovery of megapolipeptins by genome mining of a Burkholderiales bacteria collection.</title>
        <authorList>
            <person name="Paulo B.S."/>
            <person name="Recchia M.J.J."/>
            <person name="Lee S."/>
            <person name="Fergusson C.H."/>
            <person name="Romanowski S.B."/>
            <person name="Hernandez A."/>
            <person name="Krull N."/>
            <person name="Liu D.Y."/>
            <person name="Cavanagh H."/>
            <person name="Bos A."/>
            <person name="Gray C.A."/>
            <person name="Murphy B.T."/>
            <person name="Linington R.G."/>
            <person name="Eustaquio A.S."/>
        </authorList>
    </citation>
    <scope>NUCLEOTIDE SEQUENCE [LARGE SCALE GENOMIC DNA]</scope>
    <source>
        <strain evidence="2 3">RL21-008-BIB-A</strain>
    </source>
</reference>
<keyword evidence="1" id="KW-1133">Transmembrane helix</keyword>
<dbReference type="Gene3D" id="1.20.1250.20">
    <property type="entry name" value="MFS general substrate transporter like domains"/>
    <property type="match status" value="2"/>
</dbReference>
<dbReference type="Proteomes" id="UP001629246">
    <property type="component" value="Unassembled WGS sequence"/>
</dbReference>
<organism evidence="2 3">
    <name type="scientific">Herbaspirillum lusitanum</name>
    <dbReference type="NCBI Taxonomy" id="213312"/>
    <lineage>
        <taxon>Bacteria</taxon>
        <taxon>Pseudomonadati</taxon>
        <taxon>Pseudomonadota</taxon>
        <taxon>Betaproteobacteria</taxon>
        <taxon>Burkholderiales</taxon>
        <taxon>Oxalobacteraceae</taxon>
        <taxon>Herbaspirillum</taxon>
    </lineage>
</organism>
<dbReference type="InterPro" id="IPR036259">
    <property type="entry name" value="MFS_trans_sf"/>
</dbReference>
<feature type="transmembrane region" description="Helical" evidence="1">
    <location>
        <begin position="352"/>
        <end position="373"/>
    </location>
</feature>
<feature type="transmembrane region" description="Helical" evidence="1">
    <location>
        <begin position="321"/>
        <end position="346"/>
    </location>
</feature>
<dbReference type="CDD" id="cd06180">
    <property type="entry name" value="MFS_YjiJ"/>
    <property type="match status" value="1"/>
</dbReference>
<dbReference type="InterPro" id="IPR010645">
    <property type="entry name" value="MFS_4"/>
</dbReference>
<sequence length="383" mass="40952">MLALAAAMGVGRFAFTPLLPMMLHDGTLNLNTAGMLATANYIGYFLGAMLCALHRSKAPITMIKGGLVATVLLTWGMGLLHNDILWISLRLISGMVSAFVFVYSSGWCLHKLTQLGYPELGGVIFCGPGIGIMLTGLSSGPMVAHGWSADSGWLAFGALALLLALMIWRTYRNDPADQDLSPAGASKNKPAGETATVKREVHLQVIAYGMAGFGYIITATFLPVIARQALPDSFWPDFFWPIFGFGVALGAFGATRLSADGDQRRLLTISYLMQAVGVSLSILLPNAFGFALSCLLLGLPFTAITLFAMREARRLRHEHASSLMGLMTASYGLGQIAGPPLATALVHRSGSFSPSLCVAVVALLFGAAMYYRLSRRHPYPISQ</sequence>
<keyword evidence="1" id="KW-0812">Transmembrane</keyword>
<dbReference type="Pfam" id="PF06779">
    <property type="entry name" value="MFS_4"/>
    <property type="match status" value="1"/>
</dbReference>
<comment type="caution">
    <text evidence="2">The sequence shown here is derived from an EMBL/GenBank/DDBJ whole genome shotgun (WGS) entry which is preliminary data.</text>
</comment>
<keyword evidence="3" id="KW-1185">Reference proteome</keyword>
<protein>
    <submittedName>
        <fullName evidence="2">YbfB/YjiJ family MFS transporter</fullName>
    </submittedName>
</protein>
<gene>
    <name evidence="2" type="ORF">PQR62_20675</name>
</gene>
<dbReference type="PANTHER" id="PTHR23537:SF1">
    <property type="entry name" value="SUGAR TRANSPORTER"/>
    <property type="match status" value="1"/>
</dbReference>
<evidence type="ECO:0000256" key="1">
    <source>
        <dbReference type="SAM" id="Phobius"/>
    </source>
</evidence>
<keyword evidence="1" id="KW-0472">Membrane</keyword>
<name>A0ABW9AE27_9BURK</name>
<accession>A0ABW9AE27</accession>
<evidence type="ECO:0000313" key="2">
    <source>
        <dbReference type="EMBL" id="MFL9926701.1"/>
    </source>
</evidence>
<feature type="transmembrane region" description="Helical" evidence="1">
    <location>
        <begin position="266"/>
        <end position="284"/>
    </location>
</feature>
<proteinExistence type="predicted"/>
<feature type="transmembrane region" description="Helical" evidence="1">
    <location>
        <begin position="151"/>
        <end position="168"/>
    </location>
</feature>
<feature type="transmembrane region" description="Helical" evidence="1">
    <location>
        <begin position="120"/>
        <end position="139"/>
    </location>
</feature>
<evidence type="ECO:0000313" key="3">
    <source>
        <dbReference type="Proteomes" id="UP001629246"/>
    </source>
</evidence>
<dbReference type="SUPFAM" id="SSF103473">
    <property type="entry name" value="MFS general substrate transporter"/>
    <property type="match status" value="1"/>
</dbReference>
<feature type="transmembrane region" description="Helical" evidence="1">
    <location>
        <begin position="238"/>
        <end position="259"/>
    </location>
</feature>
<dbReference type="PANTHER" id="PTHR23537">
    <property type="match status" value="1"/>
</dbReference>
<feature type="transmembrane region" description="Helical" evidence="1">
    <location>
        <begin position="60"/>
        <end position="78"/>
    </location>
</feature>
<feature type="transmembrane region" description="Helical" evidence="1">
    <location>
        <begin position="290"/>
        <end position="309"/>
    </location>
</feature>